<protein>
    <submittedName>
        <fullName evidence="2">Uncharacterized protein</fullName>
    </submittedName>
</protein>
<reference evidence="2" key="1">
    <citation type="submission" date="2016-02" db="EMBL/GenBank/DDBJ databases">
        <title>WGS assembly of Manihot esculenta.</title>
        <authorList>
            <person name="Bredeson J.V."/>
            <person name="Prochnik S.E."/>
            <person name="Lyons J.B."/>
            <person name="Schmutz J."/>
            <person name="Grimwood J."/>
            <person name="Vrebalov J."/>
            <person name="Bart R.S."/>
            <person name="Amuge T."/>
            <person name="Ferguson M.E."/>
            <person name="Green R."/>
            <person name="Putnam N."/>
            <person name="Stites J."/>
            <person name="Rounsley S."/>
            <person name="Rokhsar D.S."/>
        </authorList>
    </citation>
    <scope>NUCLEOTIDE SEQUENCE [LARGE SCALE GENOMIC DNA]</scope>
    <source>
        <tissue evidence="2">Leaf</tissue>
    </source>
</reference>
<organism evidence="2">
    <name type="scientific">Manihot esculenta</name>
    <name type="common">Cassava</name>
    <name type="synonym">Jatropha manihot</name>
    <dbReference type="NCBI Taxonomy" id="3983"/>
    <lineage>
        <taxon>Eukaryota</taxon>
        <taxon>Viridiplantae</taxon>
        <taxon>Streptophyta</taxon>
        <taxon>Embryophyta</taxon>
        <taxon>Tracheophyta</taxon>
        <taxon>Spermatophyta</taxon>
        <taxon>Magnoliopsida</taxon>
        <taxon>eudicotyledons</taxon>
        <taxon>Gunneridae</taxon>
        <taxon>Pentapetalae</taxon>
        <taxon>rosids</taxon>
        <taxon>fabids</taxon>
        <taxon>Malpighiales</taxon>
        <taxon>Euphorbiaceae</taxon>
        <taxon>Crotonoideae</taxon>
        <taxon>Manihoteae</taxon>
        <taxon>Manihot</taxon>
    </lineage>
</organism>
<dbReference type="EMBL" id="CM004388">
    <property type="protein sequence ID" value="OAY58461.1"/>
    <property type="molecule type" value="Genomic_DNA"/>
</dbReference>
<evidence type="ECO:0000313" key="2">
    <source>
        <dbReference type="EMBL" id="OAY58461.1"/>
    </source>
</evidence>
<dbReference type="AlphaFoldDB" id="A0A2C9WEZ8"/>
<keyword evidence="1" id="KW-0472">Membrane</keyword>
<sequence>MISEGIFRFFASVWFQILSILYLIKWIDLIKQLGAVCLIFGLGENVFGVKYFPTI</sequence>
<name>A0A2C9WEZ8_MANES</name>
<feature type="transmembrane region" description="Helical" evidence="1">
    <location>
        <begin position="6"/>
        <end position="24"/>
    </location>
</feature>
<evidence type="ECO:0000256" key="1">
    <source>
        <dbReference type="SAM" id="Phobius"/>
    </source>
</evidence>
<keyword evidence="1" id="KW-1133">Transmembrane helix</keyword>
<proteinExistence type="predicted"/>
<accession>A0A2C9WEZ8</accession>
<keyword evidence="1" id="KW-0812">Transmembrane</keyword>
<gene>
    <name evidence="2" type="ORF">MANES_02G179600</name>
</gene>